<evidence type="ECO:0000256" key="1">
    <source>
        <dbReference type="ARBA" id="ARBA00022722"/>
    </source>
</evidence>
<dbReference type="RefSeq" id="WP_160661199.1">
    <property type="nucleotide sequence ID" value="NZ_BAABDV010000001.1"/>
</dbReference>
<evidence type="ECO:0000256" key="3">
    <source>
        <dbReference type="ARBA" id="ARBA00022801"/>
    </source>
</evidence>
<feature type="domain" description="Type II restriction enzyme NaeI" evidence="4">
    <location>
        <begin position="39"/>
        <end position="283"/>
    </location>
</feature>
<keyword evidence="1" id="KW-0540">Nuclease</keyword>
<dbReference type="Pfam" id="PF09126">
    <property type="entry name" value="NaeI"/>
    <property type="match status" value="1"/>
</dbReference>
<dbReference type="GO" id="GO:0003677">
    <property type="term" value="F:DNA binding"/>
    <property type="evidence" value="ECO:0007669"/>
    <property type="project" value="InterPro"/>
</dbReference>
<dbReference type="AlphaFoldDB" id="A0A844YAL2"/>
<dbReference type="CDD" id="cd22338">
    <property type="entry name" value="NaeI-like"/>
    <property type="match status" value="1"/>
</dbReference>
<name>A0A844YAL2_9SPHN</name>
<dbReference type="Proteomes" id="UP000430272">
    <property type="component" value="Unassembled WGS sequence"/>
</dbReference>
<dbReference type="InterPro" id="IPR015210">
    <property type="entry name" value="NaeI"/>
</dbReference>
<dbReference type="SUPFAM" id="SSF52980">
    <property type="entry name" value="Restriction endonuclease-like"/>
    <property type="match status" value="1"/>
</dbReference>
<dbReference type="InterPro" id="IPR036388">
    <property type="entry name" value="WH-like_DNA-bd_sf"/>
</dbReference>
<evidence type="ECO:0000313" key="6">
    <source>
        <dbReference type="Proteomes" id="UP000430272"/>
    </source>
</evidence>
<reference evidence="5 6" key="1">
    <citation type="submission" date="2019-12" db="EMBL/GenBank/DDBJ databases">
        <title>Genomic-based taxomic classification of the family Erythrobacteraceae.</title>
        <authorList>
            <person name="Xu L."/>
        </authorList>
    </citation>
    <scope>NUCLEOTIDE SEQUENCE [LARGE SCALE GENOMIC DNA]</scope>
    <source>
        <strain evidence="5 6">JCM 17468</strain>
    </source>
</reference>
<dbReference type="GO" id="GO:0009036">
    <property type="term" value="F:type II site-specific deoxyribonuclease activity"/>
    <property type="evidence" value="ECO:0007669"/>
    <property type="project" value="InterPro"/>
</dbReference>
<dbReference type="Gene3D" id="1.10.10.10">
    <property type="entry name" value="Winged helix-like DNA-binding domain superfamily/Winged helix DNA-binding domain"/>
    <property type="match status" value="1"/>
</dbReference>
<sequence length="295" mass="32876">MSGETDRIPLALAHLDHADLKKLETDLIDAVGGWEAFSEKLRGFFRAAIDEVIDTARTGRFFFSDLEKTEKTYLGTKFEIILRDWLGVPKGVRLDLLIGGEEVDVKTTTSAKGGGWMIPPEAFNQLCVLIKVDEAAARCDFGLVRARSQYLRAGSNRDAKTGLSAAGRRNIWWMAKDFEYTANFWALTDDADRAAIMQGGGTQRIATLFERFQGIPISRVQIQAIAAQDDFMKRIRRNSGARDILAPKGIAILYSENDRSLMRRLGLKFGSREFVSVSPKNAEEAALLRSANHID</sequence>
<accession>A0A844YAL2</accession>
<dbReference type="InterPro" id="IPR037057">
    <property type="entry name" value="DNA_rep_MutH/T2_RE_sf"/>
</dbReference>
<keyword evidence="6" id="KW-1185">Reference proteome</keyword>
<evidence type="ECO:0000256" key="2">
    <source>
        <dbReference type="ARBA" id="ARBA00022759"/>
    </source>
</evidence>
<gene>
    <name evidence="5" type="ORF">GRI47_10650</name>
</gene>
<dbReference type="EMBL" id="WTYD01000001">
    <property type="protein sequence ID" value="MXO54459.1"/>
    <property type="molecule type" value="Genomic_DNA"/>
</dbReference>
<comment type="caution">
    <text evidence="5">The sequence shown here is derived from an EMBL/GenBank/DDBJ whole genome shotgun (WGS) entry which is preliminary data.</text>
</comment>
<keyword evidence="3" id="KW-0378">Hydrolase</keyword>
<organism evidence="5 6">
    <name type="scientific">Qipengyuania pelagi</name>
    <dbReference type="NCBI Taxonomy" id="994320"/>
    <lineage>
        <taxon>Bacteria</taxon>
        <taxon>Pseudomonadati</taxon>
        <taxon>Pseudomonadota</taxon>
        <taxon>Alphaproteobacteria</taxon>
        <taxon>Sphingomonadales</taxon>
        <taxon>Erythrobacteraceae</taxon>
        <taxon>Qipengyuania</taxon>
    </lineage>
</organism>
<keyword evidence="2" id="KW-0255">Endonuclease</keyword>
<proteinExistence type="predicted"/>
<dbReference type="InterPro" id="IPR011335">
    <property type="entry name" value="Restrct_endonuc-II-like"/>
</dbReference>
<dbReference type="OrthoDB" id="9179812at2"/>
<evidence type="ECO:0000313" key="5">
    <source>
        <dbReference type="EMBL" id="MXO54459.1"/>
    </source>
</evidence>
<protein>
    <recommendedName>
        <fullName evidence="4">Type II restriction enzyme NaeI domain-containing protein</fullName>
    </recommendedName>
</protein>
<evidence type="ECO:0000259" key="4">
    <source>
        <dbReference type="Pfam" id="PF09126"/>
    </source>
</evidence>
<dbReference type="GO" id="GO:0009307">
    <property type="term" value="P:DNA restriction-modification system"/>
    <property type="evidence" value="ECO:0007669"/>
    <property type="project" value="InterPro"/>
</dbReference>
<dbReference type="Gene3D" id="3.40.600.10">
    <property type="entry name" value="DNA mismatch repair MutH/Restriction endonuclease, type II"/>
    <property type="match status" value="1"/>
</dbReference>